<evidence type="ECO:0000256" key="6">
    <source>
        <dbReference type="SAM" id="Phobius"/>
    </source>
</evidence>
<feature type="transmembrane region" description="Helical" evidence="6">
    <location>
        <begin position="197"/>
        <end position="219"/>
    </location>
</feature>
<dbReference type="SUPFAM" id="SSF103473">
    <property type="entry name" value="MFS general substrate transporter"/>
    <property type="match status" value="1"/>
</dbReference>
<dbReference type="PROSITE" id="PS50850">
    <property type="entry name" value="MFS"/>
    <property type="match status" value="1"/>
</dbReference>
<feature type="transmembrane region" description="Helical" evidence="6">
    <location>
        <begin position="419"/>
        <end position="439"/>
    </location>
</feature>
<evidence type="ECO:0000313" key="9">
    <source>
        <dbReference type="Proteomes" id="UP000306236"/>
    </source>
</evidence>
<dbReference type="GO" id="GO:0022857">
    <property type="term" value="F:transmembrane transporter activity"/>
    <property type="evidence" value="ECO:0007669"/>
    <property type="project" value="InterPro"/>
</dbReference>
<dbReference type="OrthoDB" id="5441967at2"/>
<feature type="transmembrane region" description="Helical" evidence="6">
    <location>
        <begin position="382"/>
        <end position="407"/>
    </location>
</feature>
<dbReference type="EMBL" id="SSWX01000005">
    <property type="protein sequence ID" value="THJ34920.1"/>
    <property type="molecule type" value="Genomic_DNA"/>
</dbReference>
<feature type="transmembrane region" description="Helical" evidence="6">
    <location>
        <begin position="162"/>
        <end position="185"/>
    </location>
</feature>
<feature type="transmembrane region" description="Helical" evidence="6">
    <location>
        <begin position="328"/>
        <end position="348"/>
    </location>
</feature>
<feature type="transmembrane region" description="Helical" evidence="6">
    <location>
        <begin position="263"/>
        <end position="283"/>
    </location>
</feature>
<feature type="transmembrane region" description="Helical" evidence="6">
    <location>
        <begin position="104"/>
        <end position="123"/>
    </location>
</feature>
<evidence type="ECO:0000256" key="5">
    <source>
        <dbReference type="ARBA" id="ARBA00023136"/>
    </source>
</evidence>
<comment type="subcellular location">
    <subcellularLocation>
        <location evidence="1">Membrane</location>
        <topology evidence="1">Multi-pass membrane protein</topology>
    </subcellularLocation>
</comment>
<keyword evidence="5 6" id="KW-0472">Membrane</keyword>
<dbReference type="Gene3D" id="1.20.1250.20">
    <property type="entry name" value="MFS general substrate transporter like domains"/>
    <property type="match status" value="2"/>
</dbReference>
<feature type="transmembrane region" description="Helical" evidence="6">
    <location>
        <begin position="295"/>
        <end position="316"/>
    </location>
</feature>
<dbReference type="CDD" id="cd17319">
    <property type="entry name" value="MFS_ExuT_GudP_like"/>
    <property type="match status" value="1"/>
</dbReference>
<comment type="caution">
    <text evidence="8">The sequence shown here is derived from an EMBL/GenBank/DDBJ whole genome shotgun (WGS) entry which is preliminary data.</text>
</comment>
<dbReference type="RefSeq" id="WP_136405633.1">
    <property type="nucleotide sequence ID" value="NZ_SSWX01000005.1"/>
</dbReference>
<sequence>MSVNTSIGAPATNAASAANATASASREQEVYSKVFWRFIPLLVVCWVIAYLDRVNISFAKLQMQSELGFSDAVYGLGASVFFIGYFLFEVPSNMILHRVGARVWIMRIMVTWGIASACTMFVTSEMGFYIIRFLVGALEAGFVPGALYFFTKWFPATRRARINTIFMSGIAFCGIIGGPISGAIMKFSDGWLNLSGWQWLFLLEGLPSVILGLVVWKFLDDEIADARWLSKDDKAFWHAEVNKDAKEAQAHNFIAALKEPATYTLSFIYMCLAGGIYGLVFWMPQLIRSAGTEDTFVIGLISALPYLVAGISMILLGKNSDRTGERRWHLALTVLAGGIGYFLCGAFSTNTVVLLFGLTVAATGIISAIGLFWVFPQRFLTGMAAAAGIALINSIGQLGGIISPYMVGKVRDLTGSATLGLYALAAACLVAFVLVAWGLPKRFYQKV</sequence>
<gene>
    <name evidence="8" type="ORF">E8K88_05395</name>
</gene>
<dbReference type="InterPro" id="IPR011701">
    <property type="entry name" value="MFS"/>
</dbReference>
<accession>A0A4S5BQW6</accession>
<evidence type="ECO:0000256" key="4">
    <source>
        <dbReference type="ARBA" id="ARBA00022989"/>
    </source>
</evidence>
<dbReference type="Proteomes" id="UP000306236">
    <property type="component" value="Unassembled WGS sequence"/>
</dbReference>
<evidence type="ECO:0000259" key="7">
    <source>
        <dbReference type="PROSITE" id="PS50850"/>
    </source>
</evidence>
<evidence type="ECO:0000256" key="2">
    <source>
        <dbReference type="ARBA" id="ARBA00022448"/>
    </source>
</evidence>
<reference evidence="8 9" key="1">
    <citation type="submission" date="2019-04" db="EMBL/GenBank/DDBJ databases">
        <title>Lampropedia sp YIM MLB12 draf genome.</title>
        <authorList>
            <person name="Wang Y.-X."/>
        </authorList>
    </citation>
    <scope>NUCLEOTIDE SEQUENCE [LARGE SCALE GENOMIC DNA]</scope>
    <source>
        <strain evidence="8 9">YIM MLB12</strain>
    </source>
</reference>
<feature type="transmembrane region" description="Helical" evidence="6">
    <location>
        <begin position="129"/>
        <end position="150"/>
    </location>
</feature>
<name>A0A4S5BQW6_9BURK</name>
<evidence type="ECO:0000256" key="3">
    <source>
        <dbReference type="ARBA" id="ARBA00022692"/>
    </source>
</evidence>
<proteinExistence type="predicted"/>
<keyword evidence="2" id="KW-0813">Transport</keyword>
<feature type="transmembrane region" description="Helical" evidence="6">
    <location>
        <begin position="72"/>
        <end position="92"/>
    </location>
</feature>
<protein>
    <submittedName>
        <fullName evidence="8">MFS transporter</fullName>
    </submittedName>
</protein>
<evidence type="ECO:0000313" key="8">
    <source>
        <dbReference type="EMBL" id="THJ34920.1"/>
    </source>
</evidence>
<keyword evidence="9" id="KW-1185">Reference proteome</keyword>
<dbReference type="GO" id="GO:0016020">
    <property type="term" value="C:membrane"/>
    <property type="evidence" value="ECO:0007669"/>
    <property type="project" value="UniProtKB-SubCell"/>
</dbReference>
<dbReference type="PANTHER" id="PTHR43791">
    <property type="entry name" value="PERMEASE-RELATED"/>
    <property type="match status" value="1"/>
</dbReference>
<dbReference type="Pfam" id="PF07690">
    <property type="entry name" value="MFS_1"/>
    <property type="match status" value="1"/>
</dbReference>
<feature type="domain" description="Major facilitator superfamily (MFS) profile" evidence="7">
    <location>
        <begin position="38"/>
        <end position="443"/>
    </location>
</feature>
<evidence type="ECO:0000256" key="1">
    <source>
        <dbReference type="ARBA" id="ARBA00004141"/>
    </source>
</evidence>
<dbReference type="PANTHER" id="PTHR43791:SF36">
    <property type="entry name" value="TRANSPORTER, PUTATIVE (AFU_ORTHOLOGUE AFUA_6G08340)-RELATED"/>
    <property type="match status" value="1"/>
</dbReference>
<feature type="transmembrane region" description="Helical" evidence="6">
    <location>
        <begin position="34"/>
        <end position="52"/>
    </location>
</feature>
<organism evidence="8 9">
    <name type="scientific">Lampropedia aestuarii</name>
    <dbReference type="NCBI Taxonomy" id="2562762"/>
    <lineage>
        <taxon>Bacteria</taxon>
        <taxon>Pseudomonadati</taxon>
        <taxon>Pseudomonadota</taxon>
        <taxon>Betaproteobacteria</taxon>
        <taxon>Burkholderiales</taxon>
        <taxon>Comamonadaceae</taxon>
        <taxon>Lampropedia</taxon>
    </lineage>
</organism>
<feature type="transmembrane region" description="Helical" evidence="6">
    <location>
        <begin position="354"/>
        <end position="375"/>
    </location>
</feature>
<keyword evidence="3 6" id="KW-0812">Transmembrane</keyword>
<dbReference type="FunFam" id="1.20.1250.20:FF:000018">
    <property type="entry name" value="MFS transporter permease"/>
    <property type="match status" value="1"/>
</dbReference>
<dbReference type="InterPro" id="IPR020846">
    <property type="entry name" value="MFS_dom"/>
</dbReference>
<dbReference type="InterPro" id="IPR036259">
    <property type="entry name" value="MFS_trans_sf"/>
</dbReference>
<keyword evidence="4 6" id="KW-1133">Transmembrane helix</keyword>
<dbReference type="AlphaFoldDB" id="A0A4S5BQW6"/>